<evidence type="ECO:0000259" key="12">
    <source>
        <dbReference type="PROSITE" id="PS51094"/>
    </source>
</evidence>
<dbReference type="PANTHER" id="PTHR30181:SF2">
    <property type="entry name" value="PTS SYSTEM MANNITOL-SPECIFIC EIICBA COMPONENT"/>
    <property type="match status" value="1"/>
</dbReference>
<name>A0A975AHE7_9FIRM</name>
<dbReference type="EMBL" id="CP071444">
    <property type="protein sequence ID" value="QSX07539.1"/>
    <property type="molecule type" value="Genomic_DNA"/>
</dbReference>
<evidence type="ECO:0000256" key="8">
    <source>
        <dbReference type="ARBA" id="ARBA00022777"/>
    </source>
</evidence>
<evidence type="ECO:0000256" key="7">
    <source>
        <dbReference type="ARBA" id="ARBA00022683"/>
    </source>
</evidence>
<dbReference type="KEGG" id="alka:J0B03_06765"/>
<evidence type="ECO:0000256" key="1">
    <source>
        <dbReference type="ARBA" id="ARBA00002434"/>
    </source>
</evidence>
<comment type="function">
    <text evidence="1">The phosphoenolpyruvate-dependent sugar phosphotransferase system (sugar PTS), a major carbohydrate active transport system, catalyzes the phosphorylation of incoming sugar substrates concomitantly with their translocation across the cell membrane. The enzyme II CmtAB PTS system is involved in D-mannitol transport.</text>
</comment>
<evidence type="ECO:0000256" key="10">
    <source>
        <dbReference type="ARBA" id="ARBA00030956"/>
    </source>
</evidence>
<accession>A0A975AHE7</accession>
<sequence>MDILKKENIVLGATFDSKDQAVEYVGNMLVDSGYVGPEYIDLMKERETVMSTFMGNGLAIPHGVAKSREGNVIKNSGIVVVQVPGGVDFGDGNTAFMVIGIAGKDGEHLNILANIATIFNEMENVEEMVNAKDPDVIYHKFTETV</sequence>
<dbReference type="Proteomes" id="UP000663499">
    <property type="component" value="Chromosome"/>
</dbReference>
<keyword evidence="5 13" id="KW-0762">Sugar transport</keyword>
<dbReference type="PANTHER" id="PTHR30181">
    <property type="entry name" value="MANNITOL PERMEASE IIC COMPONENT"/>
    <property type="match status" value="1"/>
</dbReference>
<dbReference type="CDD" id="cd00211">
    <property type="entry name" value="PTS_IIA_fru"/>
    <property type="match status" value="1"/>
</dbReference>
<reference evidence="13" key="1">
    <citation type="submission" date="2021-03" db="EMBL/GenBank/DDBJ databases">
        <title>Alkalibacter marinus sp. nov., isolated from tidal flat sediment.</title>
        <authorList>
            <person name="Namirimu T."/>
            <person name="Yang J.-A."/>
            <person name="Yang S.-H."/>
            <person name="Kim Y.-J."/>
            <person name="Kwon K.K."/>
        </authorList>
    </citation>
    <scope>NUCLEOTIDE SEQUENCE</scope>
    <source>
        <strain evidence="13">ES005</strain>
    </source>
</reference>
<dbReference type="GO" id="GO:0090563">
    <property type="term" value="F:protein-phosphocysteine-sugar phosphotransferase activity"/>
    <property type="evidence" value="ECO:0007669"/>
    <property type="project" value="TreeGrafter"/>
</dbReference>
<proteinExistence type="predicted"/>
<evidence type="ECO:0000256" key="6">
    <source>
        <dbReference type="ARBA" id="ARBA00022679"/>
    </source>
</evidence>
<protein>
    <recommendedName>
        <fullName evidence="2">Mannitol-specific phosphotransferase enzyme IIA component</fullName>
    </recommendedName>
    <alternativeName>
        <fullName evidence="10">EIIA</fullName>
    </alternativeName>
    <alternativeName>
        <fullName evidence="11">EIII</fullName>
    </alternativeName>
    <alternativeName>
        <fullName evidence="9">PTS system mannitol-specific EIIA component</fullName>
    </alternativeName>
</protein>
<organism evidence="13 14">
    <name type="scientific">Alkalibacter rhizosphaerae</name>
    <dbReference type="NCBI Taxonomy" id="2815577"/>
    <lineage>
        <taxon>Bacteria</taxon>
        <taxon>Bacillati</taxon>
        <taxon>Bacillota</taxon>
        <taxon>Clostridia</taxon>
        <taxon>Eubacteriales</taxon>
        <taxon>Eubacteriaceae</taxon>
        <taxon>Alkalibacter</taxon>
    </lineage>
</organism>
<evidence type="ECO:0000313" key="14">
    <source>
        <dbReference type="Proteomes" id="UP000663499"/>
    </source>
</evidence>
<keyword evidence="4" id="KW-0597">Phosphoprotein</keyword>
<dbReference type="Gene3D" id="3.40.930.10">
    <property type="entry name" value="Mannitol-specific EII, Chain A"/>
    <property type="match status" value="1"/>
</dbReference>
<keyword evidence="6" id="KW-0808">Transferase</keyword>
<keyword evidence="3" id="KW-0813">Transport</keyword>
<dbReference type="InterPro" id="IPR002178">
    <property type="entry name" value="PTS_EIIA_type-2_dom"/>
</dbReference>
<dbReference type="PROSITE" id="PS00372">
    <property type="entry name" value="PTS_EIIA_TYPE_2_HIS"/>
    <property type="match status" value="1"/>
</dbReference>
<dbReference type="SUPFAM" id="SSF55804">
    <property type="entry name" value="Phoshotransferase/anion transport protein"/>
    <property type="match status" value="1"/>
</dbReference>
<dbReference type="PROSITE" id="PS51094">
    <property type="entry name" value="PTS_EIIA_TYPE_2"/>
    <property type="match status" value="1"/>
</dbReference>
<dbReference type="RefSeq" id="WP_207298881.1">
    <property type="nucleotide sequence ID" value="NZ_CP071444.1"/>
</dbReference>
<evidence type="ECO:0000256" key="11">
    <source>
        <dbReference type="ARBA" id="ARBA00030962"/>
    </source>
</evidence>
<evidence type="ECO:0000313" key="13">
    <source>
        <dbReference type="EMBL" id="QSX07539.1"/>
    </source>
</evidence>
<evidence type="ECO:0000256" key="3">
    <source>
        <dbReference type="ARBA" id="ARBA00022448"/>
    </source>
</evidence>
<dbReference type="GO" id="GO:0005886">
    <property type="term" value="C:plasma membrane"/>
    <property type="evidence" value="ECO:0007669"/>
    <property type="project" value="TreeGrafter"/>
</dbReference>
<keyword evidence="14" id="KW-1185">Reference proteome</keyword>
<dbReference type="GO" id="GO:0009401">
    <property type="term" value="P:phosphoenolpyruvate-dependent sugar phosphotransferase system"/>
    <property type="evidence" value="ECO:0007669"/>
    <property type="project" value="UniProtKB-KW"/>
</dbReference>
<keyword evidence="7" id="KW-0598">Phosphotransferase system</keyword>
<dbReference type="AlphaFoldDB" id="A0A975AHE7"/>
<dbReference type="InterPro" id="IPR050893">
    <property type="entry name" value="Sugar_PTS"/>
</dbReference>
<evidence type="ECO:0000256" key="2">
    <source>
        <dbReference type="ARBA" id="ARBA00014783"/>
    </source>
</evidence>
<feature type="domain" description="PTS EIIA type-2" evidence="12">
    <location>
        <begin position="2"/>
        <end position="144"/>
    </location>
</feature>
<gene>
    <name evidence="13" type="ORF">J0B03_06765</name>
</gene>
<evidence type="ECO:0000256" key="4">
    <source>
        <dbReference type="ARBA" id="ARBA00022553"/>
    </source>
</evidence>
<evidence type="ECO:0000256" key="5">
    <source>
        <dbReference type="ARBA" id="ARBA00022597"/>
    </source>
</evidence>
<dbReference type="GO" id="GO:0016301">
    <property type="term" value="F:kinase activity"/>
    <property type="evidence" value="ECO:0007669"/>
    <property type="project" value="UniProtKB-KW"/>
</dbReference>
<dbReference type="Pfam" id="PF00359">
    <property type="entry name" value="PTS_EIIA_2"/>
    <property type="match status" value="1"/>
</dbReference>
<keyword evidence="8" id="KW-0418">Kinase</keyword>
<dbReference type="InterPro" id="IPR016152">
    <property type="entry name" value="PTrfase/Anion_transptr"/>
</dbReference>
<evidence type="ECO:0000256" key="9">
    <source>
        <dbReference type="ARBA" id="ARBA00029908"/>
    </source>
</evidence>